<dbReference type="GO" id="GO:0005886">
    <property type="term" value="C:plasma membrane"/>
    <property type="evidence" value="ECO:0007669"/>
    <property type="project" value="UniProtKB-SubCell"/>
</dbReference>
<dbReference type="GO" id="GO:0016887">
    <property type="term" value="F:ATP hydrolysis activity"/>
    <property type="evidence" value="ECO:0007669"/>
    <property type="project" value="InterPro"/>
</dbReference>
<reference evidence="11" key="1">
    <citation type="submission" date="2023-03" db="EMBL/GenBank/DDBJ databases">
        <title>Draft genome sequence of a Mycolicibacterium mageritense strain H4_3_1 isolated from a hybrid biological-inorganic system reactor.</title>
        <authorList>
            <person name="Feng X."/>
            <person name="Kazama D."/>
            <person name="Sato K."/>
            <person name="Kobayashi H."/>
        </authorList>
    </citation>
    <scope>NUCLEOTIDE SEQUENCE</scope>
    <source>
        <strain evidence="11">H4_3_1</strain>
    </source>
</reference>
<sequence length="641" mass="71582">MNDLKPFIPSIAWGAEALHSLWWLAQAWTIAAVCTLAVLTLLAHYTTWGRQFWAVTGAYFTGAHSVKVWAVLGAMLLSVIIGVRLSVLFSYQSNDLYSAAQIAVQGFATGNDTVKESGIHGFWVSLLTFCLLAAILVTRVLVDLFMTQRFMLAWRTWLTDRLTGDWLDGRAYYRNRFIDQTIDNPDQRIQSDIDVFTALSGPQPNTPHQTSNGTLPFGAISAIVSVISFTSILWNLSGELSVFGIAIPRALFWSVFVYVAFATVIAFALGRPLIRLSFNNEKFNAAFRYALVRLRDAAESIALYRGEKAERGQLRQRFASVVDNYKRFVNRTLVFTGWNLSMNHIIIPLPWLLQAPRLFAGQIQLGAVTQSVTAFGAIQDALSFFRNSYDTFAGYRASIMRLHGLVTADTQSRALPQLAIAESRGSVVELDRVEVRNPAGEQLIRDLSLSLGTGEAMIITGESGTGKTTLLRSMAQLWPYTSGTMRCPLGDNETLFLSQLPYVPLGDLRTVVSYPHRPGDLPDRVLRDALLAVALPRYVDRLDEVDDWAKVLSPGEQQRVAFARVLLTKPMAVFLDEATSALDEPLEFMIYALVRRELPDTVFISVTHRSTVNRHHEQRLELLGDGRWRLGRIDDTEPVSV</sequence>
<dbReference type="PROSITE" id="PS00675">
    <property type="entry name" value="SIGMA54_INTERACT_1"/>
    <property type="match status" value="1"/>
</dbReference>
<dbReference type="GO" id="GO:0005524">
    <property type="term" value="F:ATP binding"/>
    <property type="evidence" value="ECO:0007669"/>
    <property type="project" value="UniProtKB-KW"/>
</dbReference>
<accession>A0AAI8U192</accession>
<evidence type="ECO:0000256" key="4">
    <source>
        <dbReference type="ARBA" id="ARBA00022741"/>
    </source>
</evidence>
<dbReference type="CDD" id="cd03223">
    <property type="entry name" value="ABCD_peroxisomal_ALDP"/>
    <property type="match status" value="1"/>
</dbReference>
<evidence type="ECO:0000259" key="10">
    <source>
        <dbReference type="PROSITE" id="PS50929"/>
    </source>
</evidence>
<evidence type="ECO:0000256" key="8">
    <source>
        <dbReference type="SAM" id="Phobius"/>
    </source>
</evidence>
<feature type="transmembrane region" description="Helical" evidence="8">
    <location>
        <begin position="66"/>
        <end position="87"/>
    </location>
</feature>
<dbReference type="Gene3D" id="1.20.1560.10">
    <property type="entry name" value="ABC transporter type 1, transmembrane domain"/>
    <property type="match status" value="1"/>
</dbReference>
<evidence type="ECO:0000256" key="2">
    <source>
        <dbReference type="ARBA" id="ARBA00022448"/>
    </source>
</evidence>
<dbReference type="PROSITE" id="PS00211">
    <property type="entry name" value="ABC_TRANSPORTER_1"/>
    <property type="match status" value="1"/>
</dbReference>
<dbReference type="InterPro" id="IPR036640">
    <property type="entry name" value="ABC1_TM_sf"/>
</dbReference>
<evidence type="ECO:0000313" key="12">
    <source>
        <dbReference type="Proteomes" id="UP001241092"/>
    </source>
</evidence>
<dbReference type="PANTHER" id="PTHR11384">
    <property type="entry name" value="ATP-BINDING CASSETTE, SUB-FAMILY D MEMBER"/>
    <property type="match status" value="1"/>
</dbReference>
<dbReference type="GO" id="GO:0140359">
    <property type="term" value="F:ABC-type transporter activity"/>
    <property type="evidence" value="ECO:0007669"/>
    <property type="project" value="InterPro"/>
</dbReference>
<feature type="transmembrane region" description="Helical" evidence="8">
    <location>
        <begin position="20"/>
        <end position="45"/>
    </location>
</feature>
<dbReference type="InterPro" id="IPR017871">
    <property type="entry name" value="ABC_transporter-like_CS"/>
</dbReference>
<keyword evidence="4" id="KW-0547">Nucleotide-binding</keyword>
<dbReference type="Pfam" id="PF06472">
    <property type="entry name" value="ABC_membrane_2"/>
    <property type="match status" value="1"/>
</dbReference>
<dbReference type="Pfam" id="PF00005">
    <property type="entry name" value="ABC_tran"/>
    <property type="match status" value="1"/>
</dbReference>
<feature type="transmembrane region" description="Helical" evidence="8">
    <location>
        <begin position="215"/>
        <end position="234"/>
    </location>
</feature>
<feature type="transmembrane region" description="Helical" evidence="8">
    <location>
        <begin position="122"/>
        <end position="142"/>
    </location>
</feature>
<keyword evidence="7 8" id="KW-0472">Membrane</keyword>
<dbReference type="InterPro" id="IPR027417">
    <property type="entry name" value="P-loop_NTPase"/>
</dbReference>
<keyword evidence="2" id="KW-0813">Transport</keyword>
<evidence type="ECO:0000313" key="11">
    <source>
        <dbReference type="EMBL" id="BDY32804.1"/>
    </source>
</evidence>
<keyword evidence="5 11" id="KW-0067">ATP-binding</keyword>
<dbReference type="Proteomes" id="UP001241092">
    <property type="component" value="Chromosome"/>
</dbReference>
<dbReference type="InterPro" id="IPR025662">
    <property type="entry name" value="Sigma_54_int_dom_ATP-bd_1"/>
</dbReference>
<comment type="subcellular location">
    <subcellularLocation>
        <location evidence="1">Cell membrane</location>
        <topology evidence="1">Multi-pass membrane protein</topology>
    </subcellularLocation>
</comment>
<dbReference type="PANTHER" id="PTHR11384:SF59">
    <property type="entry name" value="LYSOSOMAL COBALAMIN TRANSPORTER ABCD4"/>
    <property type="match status" value="1"/>
</dbReference>
<feature type="domain" description="ABC transporter" evidence="9">
    <location>
        <begin position="428"/>
        <end position="641"/>
    </location>
</feature>
<dbReference type="SUPFAM" id="SSF90123">
    <property type="entry name" value="ABC transporter transmembrane region"/>
    <property type="match status" value="1"/>
</dbReference>
<evidence type="ECO:0000256" key="6">
    <source>
        <dbReference type="ARBA" id="ARBA00022989"/>
    </source>
</evidence>
<name>A0AAI8U192_MYCME</name>
<dbReference type="InterPro" id="IPR050835">
    <property type="entry name" value="ABC_transporter_sub-D"/>
</dbReference>
<feature type="transmembrane region" description="Helical" evidence="8">
    <location>
        <begin position="246"/>
        <end position="269"/>
    </location>
</feature>
<protein>
    <submittedName>
        <fullName evidence="11">Vitamin B12 transport ATP-binding protein BacA</fullName>
    </submittedName>
</protein>
<dbReference type="SUPFAM" id="SSF52540">
    <property type="entry name" value="P-loop containing nucleoside triphosphate hydrolases"/>
    <property type="match status" value="1"/>
</dbReference>
<dbReference type="PROSITE" id="PS50929">
    <property type="entry name" value="ABC_TM1F"/>
    <property type="match status" value="1"/>
</dbReference>
<feature type="domain" description="ABC transmembrane type-1" evidence="10">
    <location>
        <begin position="69"/>
        <end position="394"/>
    </location>
</feature>
<dbReference type="PROSITE" id="PS50893">
    <property type="entry name" value="ABC_TRANSPORTER_2"/>
    <property type="match status" value="1"/>
</dbReference>
<gene>
    <name evidence="11" type="primary">bacA_3</name>
    <name evidence="11" type="ORF">hbim_06774</name>
</gene>
<dbReference type="Gene3D" id="3.40.50.300">
    <property type="entry name" value="P-loop containing nucleotide triphosphate hydrolases"/>
    <property type="match status" value="1"/>
</dbReference>
<dbReference type="InterPro" id="IPR011527">
    <property type="entry name" value="ABC1_TM_dom"/>
</dbReference>
<evidence type="ECO:0000256" key="7">
    <source>
        <dbReference type="ARBA" id="ARBA00023136"/>
    </source>
</evidence>
<dbReference type="InterPro" id="IPR003439">
    <property type="entry name" value="ABC_transporter-like_ATP-bd"/>
</dbReference>
<proteinExistence type="predicted"/>
<keyword evidence="6 8" id="KW-1133">Transmembrane helix</keyword>
<dbReference type="AlphaFoldDB" id="A0AAI8U192"/>
<keyword evidence="3 8" id="KW-0812">Transmembrane</keyword>
<organism evidence="11 12">
    <name type="scientific">Mycolicibacterium mageritense</name>
    <name type="common">Mycobacterium mageritense</name>
    <dbReference type="NCBI Taxonomy" id="53462"/>
    <lineage>
        <taxon>Bacteria</taxon>
        <taxon>Bacillati</taxon>
        <taxon>Actinomycetota</taxon>
        <taxon>Actinomycetes</taxon>
        <taxon>Mycobacteriales</taxon>
        <taxon>Mycobacteriaceae</taxon>
        <taxon>Mycolicibacterium</taxon>
    </lineage>
</organism>
<evidence type="ECO:0000256" key="3">
    <source>
        <dbReference type="ARBA" id="ARBA00022692"/>
    </source>
</evidence>
<dbReference type="EMBL" id="AP027452">
    <property type="protein sequence ID" value="BDY32804.1"/>
    <property type="molecule type" value="Genomic_DNA"/>
</dbReference>
<dbReference type="InterPro" id="IPR003593">
    <property type="entry name" value="AAA+_ATPase"/>
</dbReference>
<evidence type="ECO:0000256" key="1">
    <source>
        <dbReference type="ARBA" id="ARBA00004651"/>
    </source>
</evidence>
<dbReference type="SMART" id="SM00382">
    <property type="entry name" value="AAA"/>
    <property type="match status" value="1"/>
</dbReference>
<evidence type="ECO:0000256" key="5">
    <source>
        <dbReference type="ARBA" id="ARBA00022840"/>
    </source>
</evidence>
<dbReference type="RefSeq" id="WP_286212511.1">
    <property type="nucleotide sequence ID" value="NZ_AP027452.1"/>
</dbReference>
<evidence type="ECO:0000259" key="9">
    <source>
        <dbReference type="PROSITE" id="PS50893"/>
    </source>
</evidence>